<accession>A0A6A3XB88</accession>
<gene>
    <name evidence="1" type="ORF">PF002_g22333</name>
</gene>
<dbReference type="Proteomes" id="UP000440367">
    <property type="component" value="Unassembled WGS sequence"/>
</dbReference>
<reference evidence="1 2" key="1">
    <citation type="submission" date="2018-08" db="EMBL/GenBank/DDBJ databases">
        <title>Genomic investigation of the strawberry pathogen Phytophthora fragariae indicates pathogenicity is determined by transcriptional variation in three key races.</title>
        <authorList>
            <person name="Adams T.M."/>
            <person name="Armitage A.D."/>
            <person name="Sobczyk M.K."/>
            <person name="Bates H.J."/>
            <person name="Dunwell J.M."/>
            <person name="Nellist C.F."/>
            <person name="Harrison R.J."/>
        </authorList>
    </citation>
    <scope>NUCLEOTIDE SEQUENCE [LARGE SCALE GENOMIC DNA]</scope>
    <source>
        <strain evidence="1 2">BC-1</strain>
    </source>
</reference>
<comment type="caution">
    <text evidence="1">The sequence shown here is derived from an EMBL/GenBank/DDBJ whole genome shotgun (WGS) entry which is preliminary data.</text>
</comment>
<evidence type="ECO:0000313" key="1">
    <source>
        <dbReference type="EMBL" id="KAE9198810.1"/>
    </source>
</evidence>
<name>A0A6A3XB88_9STRA</name>
<dbReference type="EMBL" id="QXGD01001801">
    <property type="protein sequence ID" value="KAE9198810.1"/>
    <property type="molecule type" value="Genomic_DNA"/>
</dbReference>
<dbReference type="AlphaFoldDB" id="A0A6A3XB88"/>
<sequence length="126" mass="14063">MRVYGGAATVCGHGSHIVAANADVAVNNANIRFWGYSCSLDDCLLRNNHHRPLRPRRIRVNLTVKGAATMVSTEFLARVEQLPLVWSTEPGSFAHLGFTSRYPALVRDCVELNGVRFSVEQRQRLQ</sequence>
<proteinExistence type="predicted"/>
<protein>
    <submittedName>
        <fullName evidence="1">Uncharacterized protein</fullName>
    </submittedName>
</protein>
<organism evidence="1 2">
    <name type="scientific">Phytophthora fragariae</name>
    <dbReference type="NCBI Taxonomy" id="53985"/>
    <lineage>
        <taxon>Eukaryota</taxon>
        <taxon>Sar</taxon>
        <taxon>Stramenopiles</taxon>
        <taxon>Oomycota</taxon>
        <taxon>Peronosporomycetes</taxon>
        <taxon>Peronosporales</taxon>
        <taxon>Peronosporaceae</taxon>
        <taxon>Phytophthora</taxon>
    </lineage>
</organism>
<evidence type="ECO:0000313" key="2">
    <source>
        <dbReference type="Proteomes" id="UP000440367"/>
    </source>
</evidence>